<feature type="domain" description="X-Tfes XVIPCD" evidence="2">
    <location>
        <begin position="282"/>
        <end position="376"/>
    </location>
</feature>
<protein>
    <submittedName>
        <fullName evidence="4">Phospholipase</fullName>
    </submittedName>
    <submittedName>
        <fullName evidence="3">XVIPCD domain-containing protein</fullName>
    </submittedName>
</protein>
<dbReference type="OrthoDB" id="5913909at2"/>
<dbReference type="AlphaFoldDB" id="A0A2S7CUC5"/>
<dbReference type="RefSeq" id="WP_104540077.1">
    <property type="nucleotide sequence ID" value="NZ_JBJGBS010000004.1"/>
</dbReference>
<dbReference type="InterPro" id="IPR029058">
    <property type="entry name" value="AB_hydrolase_fold"/>
</dbReference>
<evidence type="ECO:0000313" key="3">
    <source>
        <dbReference type="EMBL" id="MFO3703687.1"/>
    </source>
</evidence>
<evidence type="ECO:0000313" key="5">
    <source>
        <dbReference type="Proteomes" id="UP000237872"/>
    </source>
</evidence>
<feature type="region of interest" description="Disordered" evidence="1">
    <location>
        <begin position="1"/>
        <end position="32"/>
    </location>
</feature>
<dbReference type="EMBL" id="MDEC01000006">
    <property type="protein sequence ID" value="PPU65114.1"/>
    <property type="molecule type" value="Genomic_DNA"/>
</dbReference>
<comment type="caution">
    <text evidence="4">The sequence shown here is derived from an EMBL/GenBank/DDBJ whole genome shotgun (WGS) entry which is preliminary data.</text>
</comment>
<sequence>MSPPDTSSSNPVSTPFAESMRGQHPQPQDRQFPELLQDLYATANQRREGGAETFAPLGNGWSRMDDSALQQAGIDPALLHDAKSGFDAAFYRNDQGQVVLGFCGTDEGKDWKHNIGQGLGFDDAQYASAIQLGSQARQAFGDQVVISGHSLGGGLAAASAMVNDIPAVTYNAAGVNDRTLERQGLDASAAKDYASSELIRGYHVKNEILTHLQEDSIPLKWTMPNAAGHQIELPEPDPLSFGQRLVPGMMLKHRLDLHGMDSVIKAQDMQASEQARGTALKPGSQLFNDAVVQLDGQRERLGLRDDTAFINTAASVAARAGNDGLQRIDHLVPNRTGDSLIAVQGRMDDPTHLRSHVQTASAANEPAQGNVSQLQQHNQQQAQQPPVQQQEEQRRMLQQ</sequence>
<proteinExistence type="predicted"/>
<name>A0A2S7CUC5_9XANT</name>
<evidence type="ECO:0000259" key="2">
    <source>
        <dbReference type="Pfam" id="PF20410"/>
    </source>
</evidence>
<gene>
    <name evidence="3" type="ORF">ACI6Q5_01585</name>
    <name evidence="4" type="ORF">XcodCFBP4690_05885</name>
</gene>
<dbReference type="Pfam" id="PF26363">
    <property type="entry name" value="Phospholipase-like"/>
    <property type="match status" value="1"/>
</dbReference>
<dbReference type="SUPFAM" id="SSF53474">
    <property type="entry name" value="alpha/beta-Hydrolases"/>
    <property type="match status" value="1"/>
</dbReference>
<organism evidence="4 5">
    <name type="scientific">Xanthomonas codiaei</name>
    <dbReference type="NCBI Taxonomy" id="56463"/>
    <lineage>
        <taxon>Bacteria</taxon>
        <taxon>Pseudomonadati</taxon>
        <taxon>Pseudomonadota</taxon>
        <taxon>Gammaproteobacteria</taxon>
        <taxon>Lysobacterales</taxon>
        <taxon>Lysobacteraceae</taxon>
        <taxon>Xanthomonas</taxon>
    </lineage>
</organism>
<feature type="compositionally biased region" description="Polar residues" evidence="1">
    <location>
        <begin position="1"/>
        <end position="13"/>
    </location>
</feature>
<accession>A0A2S7CUC5</accession>
<dbReference type="Pfam" id="PF20410">
    <property type="entry name" value="X-Tfes_XVIPCD"/>
    <property type="match status" value="1"/>
</dbReference>
<evidence type="ECO:0000256" key="1">
    <source>
        <dbReference type="SAM" id="MobiDB-lite"/>
    </source>
</evidence>
<feature type="region of interest" description="Disordered" evidence="1">
    <location>
        <begin position="359"/>
        <end position="399"/>
    </location>
</feature>
<dbReference type="InterPro" id="IPR046519">
    <property type="entry name" value="X-Tfes_XVIPCD"/>
</dbReference>
<dbReference type="Proteomes" id="UP001637990">
    <property type="component" value="Unassembled WGS sequence"/>
</dbReference>
<dbReference type="Gene3D" id="3.40.50.1820">
    <property type="entry name" value="alpha/beta hydrolase"/>
    <property type="match status" value="1"/>
</dbReference>
<dbReference type="Proteomes" id="UP000237872">
    <property type="component" value="Unassembled WGS sequence"/>
</dbReference>
<reference evidence="4 5" key="1">
    <citation type="submission" date="2016-08" db="EMBL/GenBank/DDBJ databases">
        <authorList>
            <person name="Seilhamer J.J."/>
        </authorList>
    </citation>
    <scope>NUCLEOTIDE SEQUENCE [LARGE SCALE GENOMIC DNA]</scope>
    <source>
        <strain evidence="4 5">CFBP4690</strain>
    </source>
</reference>
<reference evidence="3 6" key="2">
    <citation type="submission" date="2024-11" db="EMBL/GenBank/DDBJ databases">
        <title>Genome sequencing of Xanthomonas codiaei.</title>
        <authorList>
            <person name="Studholme D.J."/>
        </authorList>
    </citation>
    <scope>NUCLEOTIDE SEQUENCE [LARGE SCALE GENOMIC DNA]</scope>
    <source>
        <strain evidence="3 6">NCPPB 4350</strain>
    </source>
</reference>
<keyword evidence="6" id="KW-1185">Reference proteome</keyword>
<evidence type="ECO:0000313" key="4">
    <source>
        <dbReference type="EMBL" id="PPU65114.1"/>
    </source>
</evidence>
<evidence type="ECO:0000313" key="6">
    <source>
        <dbReference type="Proteomes" id="UP001637990"/>
    </source>
</evidence>
<feature type="compositionally biased region" description="Low complexity" evidence="1">
    <location>
        <begin position="368"/>
        <end position="390"/>
    </location>
</feature>
<dbReference type="EMBL" id="JBJGBS010000004">
    <property type="protein sequence ID" value="MFO3703687.1"/>
    <property type="molecule type" value="Genomic_DNA"/>
</dbReference>